<dbReference type="Gene3D" id="1.50.40.10">
    <property type="entry name" value="Mitochondrial carrier domain"/>
    <property type="match status" value="1"/>
</dbReference>
<dbReference type="AlphaFoldDB" id="A0A6P4IB85"/>
<evidence type="ECO:0000256" key="8">
    <source>
        <dbReference type="ARBA" id="ARBA00023128"/>
    </source>
</evidence>
<dbReference type="RefSeq" id="XP_017019813.1">
    <property type="nucleotide sequence ID" value="XM_017164324.3"/>
</dbReference>
<dbReference type="GO" id="GO:0005743">
    <property type="term" value="C:mitochondrial inner membrane"/>
    <property type="evidence" value="ECO:0007669"/>
    <property type="project" value="UniProtKB-SubCell"/>
</dbReference>
<dbReference type="PROSITE" id="PS50920">
    <property type="entry name" value="SOLCAR"/>
    <property type="match status" value="3"/>
</dbReference>
<evidence type="ECO:0000313" key="13">
    <source>
        <dbReference type="RefSeq" id="XP_017019813.1"/>
    </source>
</evidence>
<evidence type="ECO:0000256" key="11">
    <source>
        <dbReference type="RuleBase" id="RU000488"/>
    </source>
</evidence>
<dbReference type="SUPFAM" id="SSF103506">
    <property type="entry name" value="Mitochondrial carrier"/>
    <property type="match status" value="1"/>
</dbReference>
<sequence length="306" mass="34341">MVKSDLVLGGMAAMGAVMFTNPIDVVKTRMQLQGELAARGTYVKPYRHLPQAMLQIIRNDGLLALEKGLLPALHYQFILNSIRLSVYSNALEYGYLQDKDGNIAFYRGMFFGALGGGTGTFLASPFYMIKSQQHAQAVEAIAVGFQHKHTSMYDAMQKIYRAHGFRGFWRGSTTSLIRAFTASSVQIGTFPKAKAWLQDNGWIKHPVLLSFCSGLISGSMVSIANAPFDVVTTRMYNQPVDANGRGLVYRGLLDCFIKILRKEGLHGMYKGFWPIYFRSAPHITLTFVFFDKLMLLRNRYLYKEAA</sequence>
<comment type="subcellular location">
    <subcellularLocation>
        <location evidence="1">Mitochondrion inner membrane</location>
        <topology evidence="1">Multi-pass membrane protein</topology>
    </subcellularLocation>
</comment>
<evidence type="ECO:0000256" key="5">
    <source>
        <dbReference type="ARBA" id="ARBA00022737"/>
    </source>
</evidence>
<protein>
    <submittedName>
        <fullName evidence="13">Solute carrier family 25 member 35</fullName>
    </submittedName>
</protein>
<evidence type="ECO:0000313" key="12">
    <source>
        <dbReference type="Proteomes" id="UP001652661"/>
    </source>
</evidence>
<keyword evidence="7" id="KW-1133">Transmembrane helix</keyword>
<keyword evidence="8" id="KW-0496">Mitochondrion</keyword>
<proteinExistence type="inferred from homology"/>
<reference evidence="12" key="1">
    <citation type="submission" date="2025-05" db="UniProtKB">
        <authorList>
            <consortium name="RefSeq"/>
        </authorList>
    </citation>
    <scope>NUCLEOTIDE SEQUENCE [LARGE SCALE GENOMIC DNA]</scope>
    <source>
        <strain evidence="12">14028-0561.14</strain>
    </source>
</reference>
<dbReference type="InterPro" id="IPR051508">
    <property type="entry name" value="Mito_Carrier_Antiporter"/>
</dbReference>
<dbReference type="GeneID" id="108072948"/>
<feature type="repeat" description="Solcar" evidence="10">
    <location>
        <begin position="103"/>
        <end position="196"/>
    </location>
</feature>
<feature type="repeat" description="Solcar" evidence="10">
    <location>
        <begin position="205"/>
        <end position="296"/>
    </location>
</feature>
<keyword evidence="12" id="KW-1185">Reference proteome</keyword>
<evidence type="ECO:0000256" key="9">
    <source>
        <dbReference type="ARBA" id="ARBA00023136"/>
    </source>
</evidence>
<dbReference type="PANTHER" id="PTHR45928">
    <property type="entry name" value="RE38146P"/>
    <property type="match status" value="1"/>
</dbReference>
<keyword evidence="5" id="KW-0677">Repeat</keyword>
<evidence type="ECO:0000256" key="2">
    <source>
        <dbReference type="ARBA" id="ARBA00006375"/>
    </source>
</evidence>
<dbReference type="PANTHER" id="PTHR45928:SF1">
    <property type="entry name" value="RE38146P"/>
    <property type="match status" value="1"/>
</dbReference>
<organism evidence="12 13">
    <name type="scientific">Drosophila kikkawai</name>
    <name type="common">Fruit fly</name>
    <dbReference type="NCBI Taxonomy" id="30033"/>
    <lineage>
        <taxon>Eukaryota</taxon>
        <taxon>Metazoa</taxon>
        <taxon>Ecdysozoa</taxon>
        <taxon>Arthropoda</taxon>
        <taxon>Hexapoda</taxon>
        <taxon>Insecta</taxon>
        <taxon>Pterygota</taxon>
        <taxon>Neoptera</taxon>
        <taxon>Endopterygota</taxon>
        <taxon>Diptera</taxon>
        <taxon>Brachycera</taxon>
        <taxon>Muscomorpha</taxon>
        <taxon>Ephydroidea</taxon>
        <taxon>Drosophilidae</taxon>
        <taxon>Drosophila</taxon>
        <taxon>Sophophora</taxon>
    </lineage>
</organism>
<keyword evidence="6" id="KW-0999">Mitochondrion inner membrane</keyword>
<gene>
    <name evidence="13" type="primary">LOC108072948</name>
</gene>
<evidence type="ECO:0000256" key="4">
    <source>
        <dbReference type="ARBA" id="ARBA00022692"/>
    </source>
</evidence>
<dbReference type="OrthoDB" id="6703404at2759"/>
<reference evidence="13" key="2">
    <citation type="submission" date="2025-08" db="UniProtKB">
        <authorList>
            <consortium name="RefSeq"/>
        </authorList>
    </citation>
    <scope>IDENTIFICATION</scope>
    <source>
        <strain evidence="13">14028-0561.14</strain>
        <tissue evidence="13">Whole fly</tissue>
    </source>
</reference>
<feature type="repeat" description="Solcar" evidence="10">
    <location>
        <begin position="4"/>
        <end position="93"/>
    </location>
</feature>
<evidence type="ECO:0000256" key="10">
    <source>
        <dbReference type="PROSITE-ProRule" id="PRU00282"/>
    </source>
</evidence>
<comment type="similarity">
    <text evidence="2 11">Belongs to the mitochondrial carrier (TC 2.A.29) family.</text>
</comment>
<dbReference type="Pfam" id="PF00153">
    <property type="entry name" value="Mito_carr"/>
    <property type="match status" value="3"/>
</dbReference>
<keyword evidence="4 10" id="KW-0812">Transmembrane</keyword>
<dbReference type="InterPro" id="IPR023395">
    <property type="entry name" value="MCP_dom_sf"/>
</dbReference>
<evidence type="ECO:0000256" key="6">
    <source>
        <dbReference type="ARBA" id="ARBA00022792"/>
    </source>
</evidence>
<accession>A0A6P4IB85</accession>
<keyword evidence="9 10" id="KW-0472">Membrane</keyword>
<evidence type="ECO:0000256" key="7">
    <source>
        <dbReference type="ARBA" id="ARBA00022989"/>
    </source>
</evidence>
<dbReference type="InterPro" id="IPR018108">
    <property type="entry name" value="MCP_transmembrane"/>
</dbReference>
<keyword evidence="3 11" id="KW-0813">Transport</keyword>
<evidence type="ECO:0000256" key="3">
    <source>
        <dbReference type="ARBA" id="ARBA00022448"/>
    </source>
</evidence>
<evidence type="ECO:0000256" key="1">
    <source>
        <dbReference type="ARBA" id="ARBA00004448"/>
    </source>
</evidence>
<dbReference type="Proteomes" id="UP001652661">
    <property type="component" value="Chromosome 2R"/>
</dbReference>
<name>A0A6P4IB85_DROKI</name>